<feature type="transmembrane region" description="Helical" evidence="1">
    <location>
        <begin position="187"/>
        <end position="210"/>
    </location>
</feature>
<evidence type="ECO:0000313" key="2">
    <source>
        <dbReference type="EMBL" id="TQL56626.1"/>
    </source>
</evidence>
<gene>
    <name evidence="2" type="ORF">FB460_2520</name>
</gene>
<feature type="transmembrane region" description="Helical" evidence="1">
    <location>
        <begin position="131"/>
        <end position="149"/>
    </location>
</feature>
<dbReference type="Proteomes" id="UP000316196">
    <property type="component" value="Unassembled WGS sequence"/>
</dbReference>
<keyword evidence="3" id="KW-1185">Reference proteome</keyword>
<keyword evidence="1" id="KW-1133">Transmembrane helix</keyword>
<feature type="transmembrane region" description="Helical" evidence="1">
    <location>
        <begin position="216"/>
        <end position="236"/>
    </location>
</feature>
<feature type="transmembrane region" description="Helical" evidence="1">
    <location>
        <begin position="277"/>
        <end position="298"/>
    </location>
</feature>
<feature type="transmembrane region" description="Helical" evidence="1">
    <location>
        <begin position="155"/>
        <end position="175"/>
    </location>
</feature>
<accession>A0A542Z8G5</accession>
<dbReference type="Pfam" id="PF09852">
    <property type="entry name" value="DUF2079"/>
    <property type="match status" value="1"/>
</dbReference>
<sequence length="475" mass="52393">MTQQPRVMQRMIDHIRRIPREMRPVSAWTVFFLGTFVYVLFSWGQWRQFQSPSYDLTIFTQTLQQYAGFDAPIVTVKGVGYNILGDHFHPLLILLAPFYALAPSAFTLLILQALLLSASGFFIASAADHRLGRAAGWLVGLAYTFSWGVQEAHAVQFHEVAMSALVLAIAVWFLSTERWIAASITTGLLVFVKEDLPLTVVTLGVVIAWLSGRWVLGVAVSAWGGLWFLLIMKVLLPALNHENGYDHSDKIDLAALAADPFAVIAEILTNDAKMGTIWLVLVASAFLVLRSPIGLAVIPTLAWRFVSTNEGYWGATWHYSLVLMPIMFGAVIDSAARLRGSASTFWRRCGDVAPAVVLAVAVTLAPNLPMSNLIGPPFWDSDPERTASARTAVELVGRGNVVESDVGLMNHLVAGNELYYVGSEENPVPDFIIIDQNRGGWNMEIRLADYAPQIHPDAEWRVIHDEAGIQVAQRV</sequence>
<proteinExistence type="predicted"/>
<reference evidence="2 3" key="1">
    <citation type="submission" date="2019-06" db="EMBL/GenBank/DDBJ databases">
        <title>Sequencing the genomes of 1000 actinobacteria strains.</title>
        <authorList>
            <person name="Klenk H.-P."/>
        </authorList>
    </citation>
    <scope>NUCLEOTIDE SEQUENCE [LARGE SCALE GENOMIC DNA]</scope>
    <source>
        <strain evidence="2 3">DSM 8251</strain>
    </source>
</reference>
<evidence type="ECO:0000313" key="3">
    <source>
        <dbReference type="Proteomes" id="UP000316196"/>
    </source>
</evidence>
<name>A0A542Z8G5_9ACTN</name>
<dbReference type="OrthoDB" id="5240834at2"/>
<keyword evidence="1" id="KW-0472">Membrane</keyword>
<dbReference type="InterPro" id="IPR018650">
    <property type="entry name" value="STSV1_Orf64"/>
</dbReference>
<keyword evidence="1" id="KW-0812">Transmembrane</keyword>
<dbReference type="AlphaFoldDB" id="A0A542Z8G5"/>
<feature type="transmembrane region" description="Helical" evidence="1">
    <location>
        <begin position="25"/>
        <end position="46"/>
    </location>
</feature>
<comment type="caution">
    <text evidence="2">The sequence shown here is derived from an EMBL/GenBank/DDBJ whole genome shotgun (WGS) entry which is preliminary data.</text>
</comment>
<feature type="transmembrane region" description="Helical" evidence="1">
    <location>
        <begin position="98"/>
        <end position="124"/>
    </location>
</feature>
<feature type="transmembrane region" description="Helical" evidence="1">
    <location>
        <begin position="318"/>
        <end position="338"/>
    </location>
</feature>
<dbReference type="EMBL" id="VFOR01000004">
    <property type="protein sequence ID" value="TQL56626.1"/>
    <property type="molecule type" value="Genomic_DNA"/>
</dbReference>
<organism evidence="2 3">
    <name type="scientific">Propioniferax innocua</name>
    <dbReference type="NCBI Taxonomy" id="1753"/>
    <lineage>
        <taxon>Bacteria</taxon>
        <taxon>Bacillati</taxon>
        <taxon>Actinomycetota</taxon>
        <taxon>Actinomycetes</taxon>
        <taxon>Propionibacteriales</taxon>
        <taxon>Propionibacteriaceae</taxon>
        <taxon>Propioniferax</taxon>
    </lineage>
</organism>
<protein>
    <submittedName>
        <fullName evidence="2">Putative membrane protein</fullName>
    </submittedName>
</protein>
<dbReference type="RefSeq" id="WP_142094529.1">
    <property type="nucleotide sequence ID" value="NZ_BAAAMD010000002.1"/>
</dbReference>
<evidence type="ECO:0000256" key="1">
    <source>
        <dbReference type="SAM" id="Phobius"/>
    </source>
</evidence>